<keyword evidence="4 5" id="KW-0472">Membrane</keyword>
<evidence type="ECO:0000256" key="3">
    <source>
        <dbReference type="ARBA" id="ARBA00022989"/>
    </source>
</evidence>
<reference evidence="6" key="1">
    <citation type="submission" date="2018-06" db="EMBL/GenBank/DDBJ databases">
        <authorList>
            <person name="Zhirakovskaya E."/>
        </authorList>
    </citation>
    <scope>NUCLEOTIDE SEQUENCE</scope>
</reference>
<comment type="subcellular location">
    <subcellularLocation>
        <location evidence="1">Membrane</location>
        <topology evidence="1">Multi-pass membrane protein</topology>
    </subcellularLocation>
</comment>
<dbReference type="AlphaFoldDB" id="A0A3B0Z115"/>
<dbReference type="PANTHER" id="PTHR36926:SF1">
    <property type="entry name" value="COLICIN V PRODUCTION PROTEIN"/>
    <property type="match status" value="1"/>
</dbReference>
<feature type="transmembrane region" description="Helical" evidence="5">
    <location>
        <begin position="6"/>
        <end position="21"/>
    </location>
</feature>
<dbReference type="GO" id="GO:0009403">
    <property type="term" value="P:toxin biosynthetic process"/>
    <property type="evidence" value="ECO:0007669"/>
    <property type="project" value="InterPro"/>
</dbReference>
<evidence type="ECO:0000313" key="6">
    <source>
        <dbReference type="EMBL" id="VAW74964.1"/>
    </source>
</evidence>
<dbReference type="Pfam" id="PF02674">
    <property type="entry name" value="Colicin_V"/>
    <property type="match status" value="1"/>
</dbReference>
<gene>
    <name evidence="6" type="ORF">MNBD_GAMMA15-815</name>
</gene>
<proteinExistence type="predicted"/>
<dbReference type="PANTHER" id="PTHR36926">
    <property type="entry name" value="COLICIN V PRODUCTION PROTEIN"/>
    <property type="match status" value="1"/>
</dbReference>
<evidence type="ECO:0000256" key="5">
    <source>
        <dbReference type="SAM" id="Phobius"/>
    </source>
</evidence>
<organism evidence="6">
    <name type="scientific">hydrothermal vent metagenome</name>
    <dbReference type="NCBI Taxonomy" id="652676"/>
    <lineage>
        <taxon>unclassified sequences</taxon>
        <taxon>metagenomes</taxon>
        <taxon>ecological metagenomes</taxon>
    </lineage>
</organism>
<name>A0A3B0Z115_9ZZZZ</name>
<evidence type="ECO:0000256" key="2">
    <source>
        <dbReference type="ARBA" id="ARBA00022692"/>
    </source>
</evidence>
<dbReference type="EMBL" id="UOFN01000044">
    <property type="protein sequence ID" value="VAW74964.1"/>
    <property type="molecule type" value="Genomic_DNA"/>
</dbReference>
<keyword evidence="3 5" id="KW-1133">Transmembrane helix</keyword>
<evidence type="ECO:0000256" key="4">
    <source>
        <dbReference type="ARBA" id="ARBA00023136"/>
    </source>
</evidence>
<dbReference type="InterPro" id="IPR003825">
    <property type="entry name" value="Colicin-V_CvpA"/>
</dbReference>
<evidence type="ECO:0000256" key="1">
    <source>
        <dbReference type="ARBA" id="ARBA00004141"/>
    </source>
</evidence>
<feature type="transmembrane region" description="Helical" evidence="5">
    <location>
        <begin position="28"/>
        <end position="45"/>
    </location>
</feature>
<keyword evidence="2 5" id="KW-0812">Transmembrane</keyword>
<dbReference type="InterPro" id="IPR052719">
    <property type="entry name" value="CvpA-like"/>
</dbReference>
<dbReference type="GO" id="GO:0016020">
    <property type="term" value="C:membrane"/>
    <property type="evidence" value="ECO:0007669"/>
    <property type="project" value="UniProtKB-SubCell"/>
</dbReference>
<accession>A0A3B0Z115</accession>
<protein>
    <submittedName>
        <fullName evidence="6">Colicin V production protein</fullName>
    </submittedName>
</protein>
<sequence>MIWVDYFILAIVTISALLSLWRGFVKEALSLASWVAALWVAMLFFDDLGRFLAQWIDTNSVRSAVAFVILFVGTVIVGGIVNFLVGLLVEKSGLSATDRALGVLFGVARGIVIVSVLVMLAGLTPVPGDVWWRESLLLGHFQDMAMWLRSFLPAGIAEKIQFE</sequence>
<feature type="transmembrane region" description="Helical" evidence="5">
    <location>
        <begin position="101"/>
        <end position="123"/>
    </location>
</feature>
<feature type="transmembrane region" description="Helical" evidence="5">
    <location>
        <begin position="65"/>
        <end position="89"/>
    </location>
</feature>